<dbReference type="GO" id="GO:0022008">
    <property type="term" value="P:neurogenesis"/>
    <property type="evidence" value="ECO:0007669"/>
    <property type="project" value="InterPro"/>
</dbReference>
<accession>A0A5E4ADD5</accession>
<dbReference type="EMBL" id="WJEC01003059">
    <property type="protein sequence ID" value="KAF7475525.1"/>
    <property type="molecule type" value="Genomic_DNA"/>
</dbReference>
<feature type="compositionally biased region" description="Polar residues" evidence="2">
    <location>
        <begin position="43"/>
        <end position="60"/>
    </location>
</feature>
<dbReference type="InterPro" id="IPR039041">
    <property type="entry name" value="Nav/unc-53"/>
</dbReference>
<dbReference type="PANTHER" id="PTHR12784:SF6">
    <property type="entry name" value="NEURON NAVIGATOR 2"/>
    <property type="match status" value="1"/>
</dbReference>
<gene>
    <name evidence="3" type="ORF">GHT09_013568</name>
    <name evidence="4" type="ORF">MONAX_5E041483</name>
</gene>
<evidence type="ECO:0000313" key="3">
    <source>
        <dbReference type="EMBL" id="KAF7475525.1"/>
    </source>
</evidence>
<feature type="compositionally biased region" description="Polar residues" evidence="2">
    <location>
        <begin position="70"/>
        <end position="90"/>
    </location>
</feature>
<sequence length="135" mass="14692">MTIRLQSLTMTAEQKDSELNELRKTIELLKKQNAAAQAAINGVINTPELNCKGNGTSQPTDLRIRRQHSSDSVSSINSATSHSSVGSNIESDSKKKKRKNWVSVHPQKLLGTNQQSPSQSQCPPDKAQADSPSEP</sequence>
<dbReference type="AlphaFoldDB" id="A0A5E4ADD5"/>
<name>A0A5E4ADD5_MARMO</name>
<protein>
    <submittedName>
        <fullName evidence="4">Uncharacterized protein</fullName>
    </submittedName>
</protein>
<dbReference type="PANTHER" id="PTHR12784">
    <property type="entry name" value="STEERIN"/>
    <property type="match status" value="1"/>
</dbReference>
<feature type="coiled-coil region" evidence="1">
    <location>
        <begin position="5"/>
        <end position="39"/>
    </location>
</feature>
<dbReference type="Proteomes" id="UP000335636">
    <property type="component" value="Unassembled WGS sequence"/>
</dbReference>
<evidence type="ECO:0000256" key="1">
    <source>
        <dbReference type="SAM" id="Coils"/>
    </source>
</evidence>
<keyword evidence="5" id="KW-1185">Reference proteome</keyword>
<feature type="region of interest" description="Disordered" evidence="2">
    <location>
        <begin position="42"/>
        <end position="135"/>
    </location>
</feature>
<evidence type="ECO:0000313" key="4">
    <source>
        <dbReference type="EMBL" id="VTJ55244.1"/>
    </source>
</evidence>
<keyword evidence="1" id="KW-0175">Coiled coil</keyword>
<organism evidence="4 5">
    <name type="scientific">Marmota monax</name>
    <name type="common">Woodchuck</name>
    <dbReference type="NCBI Taxonomy" id="9995"/>
    <lineage>
        <taxon>Eukaryota</taxon>
        <taxon>Metazoa</taxon>
        <taxon>Chordata</taxon>
        <taxon>Craniata</taxon>
        <taxon>Vertebrata</taxon>
        <taxon>Euteleostomi</taxon>
        <taxon>Mammalia</taxon>
        <taxon>Eutheria</taxon>
        <taxon>Euarchontoglires</taxon>
        <taxon>Glires</taxon>
        <taxon>Rodentia</taxon>
        <taxon>Sciuromorpha</taxon>
        <taxon>Sciuridae</taxon>
        <taxon>Xerinae</taxon>
        <taxon>Marmotini</taxon>
        <taxon>Marmota</taxon>
    </lineage>
</organism>
<reference evidence="4 5" key="1">
    <citation type="submission" date="2019-04" db="EMBL/GenBank/DDBJ databases">
        <authorList>
            <person name="Alioto T."/>
            <person name="Alioto T."/>
        </authorList>
    </citation>
    <scope>NUCLEOTIDE SEQUENCE [LARGE SCALE GENOMIC DNA]</scope>
</reference>
<proteinExistence type="predicted"/>
<evidence type="ECO:0000256" key="2">
    <source>
        <dbReference type="SAM" id="MobiDB-lite"/>
    </source>
</evidence>
<reference evidence="3" key="2">
    <citation type="submission" date="2020-08" db="EMBL/GenBank/DDBJ databases">
        <authorList>
            <person name="Shumante A."/>
            <person name="Zimin A.V."/>
            <person name="Puiu D."/>
            <person name="Salzberg S.L."/>
        </authorList>
    </citation>
    <scope>NUCLEOTIDE SEQUENCE</scope>
    <source>
        <strain evidence="3">WC2-LM</strain>
        <tissue evidence="3">Liver</tissue>
    </source>
</reference>
<evidence type="ECO:0000313" key="5">
    <source>
        <dbReference type="Proteomes" id="UP000335636"/>
    </source>
</evidence>
<dbReference type="Proteomes" id="UP000662637">
    <property type="component" value="Unassembled WGS sequence"/>
</dbReference>
<dbReference type="EMBL" id="CABDUW010000048">
    <property type="protein sequence ID" value="VTJ55244.1"/>
    <property type="molecule type" value="Genomic_DNA"/>
</dbReference>
<feature type="compositionally biased region" description="Low complexity" evidence="2">
    <location>
        <begin position="114"/>
        <end position="124"/>
    </location>
</feature>